<feature type="repeat" description="ANK" evidence="1">
    <location>
        <begin position="610"/>
        <end position="642"/>
    </location>
</feature>
<dbReference type="GO" id="GO:0045022">
    <property type="term" value="P:early endosome to late endosome transport"/>
    <property type="evidence" value="ECO:0007669"/>
    <property type="project" value="TreeGrafter"/>
</dbReference>
<dbReference type="OrthoDB" id="411646at2759"/>
<accession>A0A8S3XMS7</accession>
<dbReference type="SMART" id="SM00248">
    <property type="entry name" value="ANK"/>
    <property type="match status" value="7"/>
</dbReference>
<feature type="repeat" description="ANK" evidence="1">
    <location>
        <begin position="888"/>
        <end position="920"/>
    </location>
</feature>
<dbReference type="GO" id="GO:0005769">
    <property type="term" value="C:early endosome"/>
    <property type="evidence" value="ECO:0007669"/>
    <property type="project" value="TreeGrafter"/>
</dbReference>
<keyword evidence="5" id="KW-1185">Reference proteome</keyword>
<dbReference type="GO" id="GO:0043005">
    <property type="term" value="C:neuron projection"/>
    <property type="evidence" value="ECO:0007669"/>
    <property type="project" value="TreeGrafter"/>
</dbReference>
<dbReference type="EMBL" id="CAJQZP010001218">
    <property type="protein sequence ID" value="CAG5031803.1"/>
    <property type="molecule type" value="Genomic_DNA"/>
</dbReference>
<feature type="repeat" description="ANK" evidence="1">
    <location>
        <begin position="715"/>
        <end position="747"/>
    </location>
</feature>
<dbReference type="GO" id="GO:0048812">
    <property type="term" value="P:neuron projection morphogenesis"/>
    <property type="evidence" value="ECO:0007669"/>
    <property type="project" value="TreeGrafter"/>
</dbReference>
<feature type="repeat" description="ANK" evidence="1">
    <location>
        <begin position="954"/>
        <end position="986"/>
    </location>
</feature>
<dbReference type="GO" id="GO:0005886">
    <property type="term" value="C:plasma membrane"/>
    <property type="evidence" value="ECO:0007669"/>
    <property type="project" value="TreeGrafter"/>
</dbReference>
<dbReference type="PANTHER" id="PTHR24170:SF2">
    <property type="entry name" value="ANKYRIN REPEAT DOMAIN-CONTAINING PROTEIN 27"/>
    <property type="match status" value="1"/>
</dbReference>
<dbReference type="GO" id="GO:0000149">
    <property type="term" value="F:SNARE binding"/>
    <property type="evidence" value="ECO:0007669"/>
    <property type="project" value="TreeGrafter"/>
</dbReference>
<feature type="region of interest" description="Disordered" evidence="2">
    <location>
        <begin position="1"/>
        <end position="25"/>
    </location>
</feature>
<dbReference type="PANTHER" id="PTHR24170">
    <property type="entry name" value="ANKYRIN REPEAT DOMAIN-CONTAINING PROTEIN 27"/>
    <property type="match status" value="1"/>
</dbReference>
<dbReference type="AlphaFoldDB" id="A0A8S3XMS7"/>
<feature type="compositionally biased region" description="Polar residues" evidence="2">
    <location>
        <begin position="1"/>
        <end position="10"/>
    </location>
</feature>
<feature type="repeat" description="ANK" evidence="1">
    <location>
        <begin position="921"/>
        <end position="953"/>
    </location>
</feature>
<reference evidence="4" key="1">
    <citation type="submission" date="2021-04" db="EMBL/GenBank/DDBJ databases">
        <authorList>
            <person name="Tunstrom K."/>
        </authorList>
    </citation>
    <scope>NUCLEOTIDE SEQUENCE</scope>
</reference>
<dbReference type="GO" id="GO:0005770">
    <property type="term" value="C:late endosome"/>
    <property type="evidence" value="ECO:0007669"/>
    <property type="project" value="TreeGrafter"/>
</dbReference>
<dbReference type="GO" id="GO:0097422">
    <property type="term" value="C:tubular endosome"/>
    <property type="evidence" value="ECO:0007669"/>
    <property type="project" value="TreeGrafter"/>
</dbReference>
<dbReference type="Pfam" id="PF02204">
    <property type="entry name" value="VPS9"/>
    <property type="match status" value="1"/>
</dbReference>
<feature type="repeat" description="ANK" evidence="1">
    <location>
        <begin position="643"/>
        <end position="675"/>
    </location>
</feature>
<dbReference type="CDD" id="cd22885">
    <property type="entry name" value="ANKRD27_zf1"/>
    <property type="match status" value="1"/>
</dbReference>
<dbReference type="Proteomes" id="UP000691718">
    <property type="component" value="Unassembled WGS sequence"/>
</dbReference>
<dbReference type="GO" id="GO:0005085">
    <property type="term" value="F:guanyl-nucleotide exchange factor activity"/>
    <property type="evidence" value="ECO:0007669"/>
    <property type="project" value="TreeGrafter"/>
</dbReference>
<proteinExistence type="predicted"/>
<dbReference type="PROSITE" id="PS50088">
    <property type="entry name" value="ANK_REPEAT"/>
    <property type="match status" value="7"/>
</dbReference>
<evidence type="ECO:0000259" key="3">
    <source>
        <dbReference type="PROSITE" id="PS51205"/>
    </source>
</evidence>
<feature type="domain" description="VPS9" evidence="3">
    <location>
        <begin position="331"/>
        <end position="471"/>
    </location>
</feature>
<dbReference type="InterPro" id="IPR051248">
    <property type="entry name" value="UPF0507/Ank_repeat_27"/>
</dbReference>
<evidence type="ECO:0000313" key="4">
    <source>
        <dbReference type="EMBL" id="CAG5031803.1"/>
    </source>
</evidence>
<dbReference type="InterPro" id="IPR002110">
    <property type="entry name" value="Ankyrin_rpt"/>
</dbReference>
<evidence type="ECO:0000256" key="1">
    <source>
        <dbReference type="PROSITE-ProRule" id="PRU00023"/>
    </source>
</evidence>
<evidence type="ECO:0000256" key="2">
    <source>
        <dbReference type="SAM" id="MobiDB-lite"/>
    </source>
</evidence>
<sequence length="1014" mass="115057">MSDSSDSESWPTPPKKVPKKGGWTAKKKGNNINTEVIIEINDRYFSKIQNSDNDEDDITLVQLQLRQRQYQQQNKSHQHRKLIYRFCDIMEGAYDEIISDNPFFKDLKNEYSNLFQHCITQSWIICIPRVGTLNTRVFTVEDFCAHILVPSDELPETHYSTLTEKQVTVTNKVITVEVTKGLPLQSHILFEETFYTEDFIKYKVWCIESALEPSTTTSDNVVTKDCLLSINDCIDLLWTQAAGRHVLDQIEQNVQIFLKKHFPLPIAISTLREAISELYTLCLQTTLQNRRFREKSKASKHILDNIKLAVESYMQHLLFESLFKSICTSCAYEDSHLNKKIRNMSDIQLRDLDIKKELYHAVPKAKQILSKIDTYSSVLEKILCLKQALNAINKKDNSDNVVLLTADDLLPVFVFLLIKSGLPNWYSQLTYIKEFRFSCVGKGDSDESAFLITTLEAVIEHIQSGALAGPPDPESHYYDSNLTEENLQNNTQRRSSLTESISTSETSREETLEYVFELIKANHTEQVQAILEKNQKHLKSIQQNEKNILKFALEESLNNNNDDDDDDDDSSETEIYQKLCHPLCNCKKCWCKISKNLLKTSPTVTSRDSHGLTPLHVACIHGKAAIVEILIEMGADVDTADLNESIPLHYAASRGHQNALLLLLHSGADINKPNIDKNTPLHLAVNNGHLNCVKALIYYAEHSRKRITVNYTNESGNTPLHLAAKWGYEGIARLLIENGAEPSRLNKHNKTAFDCAHNLKILQVLKSCTPNLYEYIHITSSDIKTLNCKSDNLEYLKLENLSVKNSDYANDPSKTIENLKRIERILQAISYGDVKLACFYLNINYDTFNENTNTVKESLCHPLCECQFCKRKSQSHISDFDINFSDTNGFTALHYAARFGLEELCKILIHNKADVNYANRKGQTPLHLAAVYNKTKVISLLLDNGANINAIDVAGSTPLHNASDIGNIGATKELIKYNPDISLLNASERSALDVAKKKVHLTIIDLIEKYSSKL</sequence>
<dbReference type="GO" id="GO:0030133">
    <property type="term" value="C:transport vesicle"/>
    <property type="evidence" value="ECO:0007669"/>
    <property type="project" value="TreeGrafter"/>
</dbReference>
<feature type="compositionally biased region" description="Low complexity" evidence="2">
    <location>
        <begin position="493"/>
        <end position="505"/>
    </location>
</feature>
<keyword evidence="1" id="KW-0040">ANK repeat</keyword>
<gene>
    <name evidence="4" type="ORF">PAPOLLO_LOCUS19797</name>
</gene>
<dbReference type="InterPro" id="IPR003123">
    <property type="entry name" value="VPS9"/>
</dbReference>
<feature type="region of interest" description="Disordered" evidence="2">
    <location>
        <begin position="484"/>
        <end position="505"/>
    </location>
</feature>
<dbReference type="PROSITE" id="PS50297">
    <property type="entry name" value="ANK_REP_REGION"/>
    <property type="match status" value="7"/>
</dbReference>
<dbReference type="Pfam" id="PF12796">
    <property type="entry name" value="Ank_2"/>
    <property type="match status" value="3"/>
</dbReference>
<comment type="caution">
    <text evidence="4">The sequence shown here is derived from an EMBL/GenBank/DDBJ whole genome shotgun (WGS) entry which is preliminary data.</text>
</comment>
<name>A0A8S3XMS7_PARAO</name>
<protein>
    <submittedName>
        <fullName evidence="4">(apollo) hypothetical protein</fullName>
    </submittedName>
</protein>
<feature type="repeat" description="ANK" evidence="1">
    <location>
        <begin position="676"/>
        <end position="697"/>
    </location>
</feature>
<evidence type="ECO:0000313" key="5">
    <source>
        <dbReference type="Proteomes" id="UP000691718"/>
    </source>
</evidence>
<organism evidence="4 5">
    <name type="scientific">Parnassius apollo</name>
    <name type="common">Apollo butterfly</name>
    <name type="synonym">Papilio apollo</name>
    <dbReference type="NCBI Taxonomy" id="110799"/>
    <lineage>
        <taxon>Eukaryota</taxon>
        <taxon>Metazoa</taxon>
        <taxon>Ecdysozoa</taxon>
        <taxon>Arthropoda</taxon>
        <taxon>Hexapoda</taxon>
        <taxon>Insecta</taxon>
        <taxon>Pterygota</taxon>
        <taxon>Neoptera</taxon>
        <taxon>Endopterygota</taxon>
        <taxon>Lepidoptera</taxon>
        <taxon>Glossata</taxon>
        <taxon>Ditrysia</taxon>
        <taxon>Papilionoidea</taxon>
        <taxon>Papilionidae</taxon>
        <taxon>Parnassiinae</taxon>
        <taxon>Parnassini</taxon>
        <taxon>Parnassius</taxon>
        <taxon>Parnassius</taxon>
    </lineage>
</organism>
<dbReference type="PROSITE" id="PS51205">
    <property type="entry name" value="VPS9"/>
    <property type="match status" value="1"/>
</dbReference>